<dbReference type="GeneTree" id="ENSGT00950000182843"/>
<reference evidence="12" key="2">
    <citation type="submission" date="2025-08" db="UniProtKB">
        <authorList>
            <consortium name="Ensembl"/>
        </authorList>
    </citation>
    <scope>IDENTIFICATION</scope>
</reference>
<dbReference type="GO" id="GO:0006887">
    <property type="term" value="P:exocytosis"/>
    <property type="evidence" value="ECO:0007669"/>
    <property type="project" value="UniProtKB-ARBA"/>
</dbReference>
<evidence type="ECO:0000256" key="4">
    <source>
        <dbReference type="ARBA" id="ARBA00023018"/>
    </source>
</evidence>
<dbReference type="InterPro" id="IPR000727">
    <property type="entry name" value="T_SNARE_dom"/>
</dbReference>
<dbReference type="GO" id="GO:0031201">
    <property type="term" value="C:SNARE complex"/>
    <property type="evidence" value="ECO:0007669"/>
    <property type="project" value="UniProtKB-ARBA"/>
</dbReference>
<dbReference type="CDD" id="cd15895">
    <property type="entry name" value="SNARE_SNAP23N"/>
    <property type="match status" value="1"/>
</dbReference>
<dbReference type="Ensembl" id="ENSMGAT00000012980.2">
    <property type="protein sequence ID" value="ENSMGAP00000012093.2"/>
    <property type="gene ID" value="ENSMGAG00000011528.2"/>
</dbReference>
<comment type="subcellular location">
    <subcellularLocation>
        <location evidence="6">Synapse</location>
        <location evidence="6">Synaptosome</location>
    </subcellularLocation>
</comment>
<keyword evidence="13" id="KW-1185">Reference proteome</keyword>
<dbReference type="Proteomes" id="UP000001645">
    <property type="component" value="Chromosome 5"/>
</dbReference>
<evidence type="ECO:0000256" key="1">
    <source>
        <dbReference type="ARBA" id="ARBA00009480"/>
    </source>
</evidence>
<dbReference type="GO" id="GO:0005813">
    <property type="term" value="C:centrosome"/>
    <property type="evidence" value="ECO:0007669"/>
    <property type="project" value="TreeGrafter"/>
</dbReference>
<dbReference type="SMART" id="SM00397">
    <property type="entry name" value="t_SNARE"/>
    <property type="match status" value="2"/>
</dbReference>
<evidence type="ECO:0000256" key="3">
    <source>
        <dbReference type="ARBA" id="ARBA00022737"/>
    </source>
</evidence>
<accession>G1NG97</accession>
<dbReference type="Gene3D" id="1.20.5.110">
    <property type="match status" value="2"/>
</dbReference>
<dbReference type="OrthoDB" id="19261at2759"/>
<dbReference type="Pfam" id="PF15003">
    <property type="entry name" value="HAUS2"/>
    <property type="match status" value="1"/>
</dbReference>
<dbReference type="InterPro" id="IPR028346">
    <property type="entry name" value="HAUS2"/>
</dbReference>
<keyword evidence="5 10" id="KW-0175">Coiled coil</keyword>
<comment type="subunit">
    <text evidence="8">Homotetramer (via coiled-coil domain), also forms heterotetramers with STX4 and VAMP3. Found in a complex with VAMP8 and STX1A. Found in a complex with VAMP8 and STX4 in pancreas. Interacts simultaneously with SNAPIN and SYN4. Interacts with STX1A. Interacts with STX12. Interacts tightly to multiple syntaxins and synaptobrevins/VAMPs. Interacts with ZDHHC13 (via ANK repeats). Interacts with ZDHHC17 (via ANK repeats).</text>
</comment>
<dbReference type="InParanoid" id="G1NG97"/>
<keyword evidence="4" id="KW-0770">Synapse</keyword>
<dbReference type="GO" id="GO:0007020">
    <property type="term" value="P:microtubule nucleation"/>
    <property type="evidence" value="ECO:0007669"/>
    <property type="project" value="TreeGrafter"/>
</dbReference>
<evidence type="ECO:0000256" key="2">
    <source>
        <dbReference type="ARBA" id="ARBA00022599"/>
    </source>
</evidence>
<dbReference type="PANTHER" id="PTHR16039:SF1">
    <property type="entry name" value="HAUS AUGMIN-LIKE COMPLEX SUBUNIT 2"/>
    <property type="match status" value="1"/>
</dbReference>
<evidence type="ECO:0000259" key="11">
    <source>
        <dbReference type="PROSITE" id="PS50192"/>
    </source>
</evidence>
<dbReference type="GO" id="GO:0043005">
    <property type="term" value="C:neuron projection"/>
    <property type="evidence" value="ECO:0007669"/>
    <property type="project" value="UniProtKB-KW"/>
</dbReference>
<proteinExistence type="inferred from homology"/>
<reference evidence="12" key="3">
    <citation type="submission" date="2025-09" db="UniProtKB">
        <authorList>
            <consortium name="Ensembl"/>
        </authorList>
    </citation>
    <scope>IDENTIFICATION</scope>
</reference>
<dbReference type="SUPFAM" id="SSF58038">
    <property type="entry name" value="SNARE fusion complex"/>
    <property type="match status" value="2"/>
</dbReference>
<protein>
    <recommendedName>
        <fullName evidence="9">Synaptosomal-associated protein</fullName>
    </recommendedName>
</protein>
<dbReference type="GO" id="GO:0051225">
    <property type="term" value="P:spindle assembly"/>
    <property type="evidence" value="ECO:0007669"/>
    <property type="project" value="InterPro"/>
</dbReference>
<keyword evidence="3" id="KW-0677">Repeat</keyword>
<feature type="coiled-coil region" evidence="10">
    <location>
        <begin position="210"/>
        <end position="269"/>
    </location>
</feature>
<comment type="similarity">
    <text evidence="1 9">Belongs to the SNAP-25 family.</text>
</comment>
<dbReference type="HOGENOM" id="CLU_096512_0_0_1"/>
<gene>
    <name evidence="12" type="primary">SNAP23</name>
</gene>
<dbReference type="AlphaFoldDB" id="G1NG97"/>
<evidence type="ECO:0000256" key="10">
    <source>
        <dbReference type="SAM" id="Coils"/>
    </source>
</evidence>
<dbReference type="GO" id="GO:0070652">
    <property type="term" value="C:HAUS complex"/>
    <property type="evidence" value="ECO:0007669"/>
    <property type="project" value="InterPro"/>
</dbReference>
<organism evidence="12 13">
    <name type="scientific">Meleagris gallopavo</name>
    <name type="common">Wild turkey</name>
    <dbReference type="NCBI Taxonomy" id="9103"/>
    <lineage>
        <taxon>Eukaryota</taxon>
        <taxon>Metazoa</taxon>
        <taxon>Chordata</taxon>
        <taxon>Craniata</taxon>
        <taxon>Vertebrata</taxon>
        <taxon>Euteleostomi</taxon>
        <taxon>Archelosauria</taxon>
        <taxon>Archosauria</taxon>
        <taxon>Dinosauria</taxon>
        <taxon>Saurischia</taxon>
        <taxon>Theropoda</taxon>
        <taxon>Coelurosauria</taxon>
        <taxon>Aves</taxon>
        <taxon>Neognathae</taxon>
        <taxon>Galloanserae</taxon>
        <taxon>Galliformes</taxon>
        <taxon>Phasianidae</taxon>
        <taxon>Meleagridinae</taxon>
        <taxon>Meleagris</taxon>
    </lineage>
</organism>
<dbReference type="GO" id="GO:1990498">
    <property type="term" value="C:mitotic spindle microtubule"/>
    <property type="evidence" value="ECO:0007669"/>
    <property type="project" value="TreeGrafter"/>
</dbReference>
<feature type="domain" description="T-SNARE coiled-coil homology" evidence="11">
    <location>
        <begin position="14"/>
        <end position="76"/>
    </location>
</feature>
<dbReference type="Bgee" id="ENSMGAG00000011528">
    <property type="expression patterns" value="Expressed in testis and 17 other cell types or tissues"/>
</dbReference>
<dbReference type="InterPro" id="IPR000928">
    <property type="entry name" value="SNAP-25_dom"/>
</dbReference>
<comment type="function">
    <text evidence="7">Essential component of the high affinity receptor for the general membrane fusion machinery and an important regulator of transport vesicle docking and fusion.</text>
</comment>
<evidence type="ECO:0000256" key="7">
    <source>
        <dbReference type="ARBA" id="ARBA00053876"/>
    </source>
</evidence>
<dbReference type="InterPro" id="IPR026242">
    <property type="entry name" value="HAUS2_metazoa"/>
</dbReference>
<keyword evidence="2" id="KW-0771">Synaptosome</keyword>
<evidence type="ECO:0000256" key="6">
    <source>
        <dbReference type="ARBA" id="ARBA00034102"/>
    </source>
</evidence>
<name>G1NG97_MELGA</name>
<dbReference type="FunFam" id="1.20.5.110:FF:000018">
    <property type="entry name" value="Synaptosomal-associated protein"/>
    <property type="match status" value="1"/>
</dbReference>
<dbReference type="PRINTS" id="PR02088">
    <property type="entry name" value="HAUSAUGMINL2"/>
</dbReference>
<sequence>MAELSPEEIQLRANQVTDESLESTRRILGLAIESHDVGIKTITMLDEQGEQLNRIEEGMDQINKDVREAEKTLTELNKCCGLCVCPCNRTKNFESTKAYRATWGDGTENSADHVISMQPRSMNQQQTQNSRGPSGGYITRITNDAREDEMDENLAQVGNILGNLKNMALDMGNEIDAQNKQIDRINVKETLDLACEEFDCFVRFSEKEKMAKIQAEINEKKLETELLQLELETADIVHPFYLSKKYQILQDVSRHLEAVLKEKRRLRQRLIKPICQEMLPIKADFHKYVVELLTEAVTFIEKLENHLQTVKTIPQVPTFMKNLDIALTKTEVLVTDLEELTEQILQWREVQKEVYADSICNTAELDLGLST</sequence>
<evidence type="ECO:0000313" key="13">
    <source>
        <dbReference type="Proteomes" id="UP000001645"/>
    </source>
</evidence>
<evidence type="ECO:0000256" key="5">
    <source>
        <dbReference type="ARBA" id="ARBA00023054"/>
    </source>
</evidence>
<feature type="coiled-coil region" evidence="10">
    <location>
        <begin position="45"/>
        <end position="79"/>
    </location>
</feature>
<dbReference type="GO" id="GO:0007098">
    <property type="term" value="P:centrosome cycle"/>
    <property type="evidence" value="ECO:0007669"/>
    <property type="project" value="InterPro"/>
</dbReference>
<reference evidence="12 13" key="1">
    <citation type="journal article" date="2010" name="PLoS Biol.">
        <title>Multi-platform next-generation sequencing of the domestic turkey (Meleagris gallopavo): genome assembly and analysis.</title>
        <authorList>
            <person name="Dalloul R.A."/>
            <person name="Long J.A."/>
            <person name="Zimin A.V."/>
            <person name="Aslam L."/>
            <person name="Beal K."/>
            <person name="Blomberg L.A."/>
            <person name="Bouffard P."/>
            <person name="Burt D.W."/>
            <person name="Crasta O."/>
            <person name="Crooijmans R.P."/>
            <person name="Cooper K."/>
            <person name="Coulombe R.A."/>
            <person name="De S."/>
            <person name="Delany M.E."/>
            <person name="Dodgson J.B."/>
            <person name="Dong J.J."/>
            <person name="Evans C."/>
            <person name="Frederickson K.M."/>
            <person name="Flicek P."/>
            <person name="Florea L."/>
            <person name="Folkerts O."/>
            <person name="Groenen M.A."/>
            <person name="Harkins T.T."/>
            <person name="Herrero J."/>
            <person name="Hoffmann S."/>
            <person name="Megens H.J."/>
            <person name="Jiang A."/>
            <person name="de Jong P."/>
            <person name="Kaiser P."/>
            <person name="Kim H."/>
            <person name="Kim K.W."/>
            <person name="Kim S."/>
            <person name="Langenberger D."/>
            <person name="Lee M.K."/>
            <person name="Lee T."/>
            <person name="Mane S."/>
            <person name="Marcais G."/>
            <person name="Marz M."/>
            <person name="McElroy A.P."/>
            <person name="Modise T."/>
            <person name="Nefedov M."/>
            <person name="Notredame C."/>
            <person name="Paton I.R."/>
            <person name="Payne W.S."/>
            <person name="Pertea G."/>
            <person name="Prickett D."/>
            <person name="Puiu D."/>
            <person name="Qioa D."/>
            <person name="Raineri E."/>
            <person name="Ruffier M."/>
            <person name="Salzberg S.L."/>
            <person name="Schatz M.C."/>
            <person name="Scheuring C."/>
            <person name="Schmidt C.J."/>
            <person name="Schroeder S."/>
            <person name="Searle S.M."/>
            <person name="Smith E.J."/>
            <person name="Smith J."/>
            <person name="Sonstegard T.S."/>
            <person name="Stadler P.F."/>
            <person name="Tafer H."/>
            <person name="Tu Z.J."/>
            <person name="Van Tassell C.P."/>
            <person name="Vilella A.J."/>
            <person name="Williams K.P."/>
            <person name="Yorke J.A."/>
            <person name="Zhang L."/>
            <person name="Zhang H.B."/>
            <person name="Zhang X."/>
            <person name="Zhang Y."/>
            <person name="Reed K.M."/>
        </authorList>
    </citation>
    <scope>NUCLEOTIDE SEQUENCE [LARGE SCALE GENOMIC DNA]</scope>
</reference>
<dbReference type="Pfam" id="PF00835">
    <property type="entry name" value="SNAP-25"/>
    <property type="match status" value="1"/>
</dbReference>
<dbReference type="FunFam" id="1.20.5.110:FF:000007">
    <property type="entry name" value="Synaptosomal-associated protein"/>
    <property type="match status" value="1"/>
</dbReference>
<evidence type="ECO:0000256" key="8">
    <source>
        <dbReference type="ARBA" id="ARBA00065910"/>
    </source>
</evidence>
<dbReference type="GO" id="GO:0045202">
    <property type="term" value="C:synapse"/>
    <property type="evidence" value="ECO:0007669"/>
    <property type="project" value="UniProtKB-SubCell"/>
</dbReference>
<dbReference type="PANTHER" id="PTHR16039">
    <property type="entry name" value="HAUS AUGMIN-LIKE COMPLEX SUBUNIT 2"/>
    <property type="match status" value="1"/>
</dbReference>
<evidence type="ECO:0000313" key="12">
    <source>
        <dbReference type="Ensembl" id="ENSMGAP00000012093.2"/>
    </source>
</evidence>
<feature type="domain" description="T-SNARE coiled-coil homology" evidence="11">
    <location>
        <begin position="144"/>
        <end position="186"/>
    </location>
</feature>
<dbReference type="PROSITE" id="PS50192">
    <property type="entry name" value="T_SNARE"/>
    <property type="match status" value="2"/>
</dbReference>
<evidence type="ECO:0000256" key="9">
    <source>
        <dbReference type="RuleBase" id="RU003496"/>
    </source>
</evidence>